<protein>
    <submittedName>
        <fullName evidence="3">Uncharacterized protein LOC113506551</fullName>
    </submittedName>
</protein>
<accession>A0A7E5WWG0</accession>
<feature type="region of interest" description="Disordered" evidence="1">
    <location>
        <begin position="148"/>
        <end position="172"/>
    </location>
</feature>
<gene>
    <name evidence="3" type="primary">LOC113506551</name>
</gene>
<evidence type="ECO:0000313" key="2">
    <source>
        <dbReference type="Proteomes" id="UP000322000"/>
    </source>
</evidence>
<name>A0A7E5WWG0_TRINI</name>
<dbReference type="GeneID" id="113506551"/>
<proteinExistence type="predicted"/>
<sequence>MNNERLQQIEDNYKINSKARERWRKNHENRFHSTNTATDTDNHLINQLYSDVAGNHVEDNDLINRQINCFTIINKHFVNSDTSSEEEFADVEIITSNDIIMEPNNKEVMTDLDKETRTIWIYSFKNKHLLSEDDYELTNIGGRELCSSTSSSIETDEELTKDKSTNVRRIGSPIPPAYIPRLNLAPTLSTVTEVSEPIMKQASSNGSNKSSKFQKPKNGWFLNESDKLDSGRSVSKRERALTSSIGWRYRHARDAEDQKNEEDRWEDTVLNLESPKLVNVSAEENKRLMNHHKTNLLGYKSMWMSM</sequence>
<keyword evidence="2" id="KW-1185">Reference proteome</keyword>
<evidence type="ECO:0000313" key="3">
    <source>
        <dbReference type="RefSeq" id="XP_026745193.1"/>
    </source>
</evidence>
<dbReference type="AlphaFoldDB" id="A0A7E5WWG0"/>
<evidence type="ECO:0000256" key="1">
    <source>
        <dbReference type="SAM" id="MobiDB-lite"/>
    </source>
</evidence>
<dbReference type="RefSeq" id="XP_026745193.1">
    <property type="nucleotide sequence ID" value="XM_026889392.1"/>
</dbReference>
<dbReference type="InParanoid" id="A0A7E5WWG0"/>
<dbReference type="Proteomes" id="UP000322000">
    <property type="component" value="Chromosome 19"/>
</dbReference>
<dbReference type="KEGG" id="tnl:113506551"/>
<dbReference type="OrthoDB" id="7466967at2759"/>
<reference evidence="3" key="1">
    <citation type="submission" date="2025-08" db="UniProtKB">
        <authorList>
            <consortium name="RefSeq"/>
        </authorList>
    </citation>
    <scope>IDENTIFICATION</scope>
</reference>
<organism evidence="2 3">
    <name type="scientific">Trichoplusia ni</name>
    <name type="common">Cabbage looper</name>
    <dbReference type="NCBI Taxonomy" id="7111"/>
    <lineage>
        <taxon>Eukaryota</taxon>
        <taxon>Metazoa</taxon>
        <taxon>Ecdysozoa</taxon>
        <taxon>Arthropoda</taxon>
        <taxon>Hexapoda</taxon>
        <taxon>Insecta</taxon>
        <taxon>Pterygota</taxon>
        <taxon>Neoptera</taxon>
        <taxon>Endopterygota</taxon>
        <taxon>Lepidoptera</taxon>
        <taxon>Glossata</taxon>
        <taxon>Ditrysia</taxon>
        <taxon>Noctuoidea</taxon>
        <taxon>Noctuidae</taxon>
        <taxon>Plusiinae</taxon>
        <taxon>Trichoplusia</taxon>
    </lineage>
</organism>